<evidence type="ECO:0000313" key="4">
    <source>
        <dbReference type="Proteomes" id="UP000015101"/>
    </source>
</evidence>
<reference evidence="4" key="1">
    <citation type="submission" date="2012-12" db="EMBL/GenBank/DDBJ databases">
        <authorList>
            <person name="Hellsten U."/>
            <person name="Grimwood J."/>
            <person name="Chapman J.A."/>
            <person name="Shapiro H."/>
            <person name="Aerts A."/>
            <person name="Otillar R.P."/>
            <person name="Terry A.Y."/>
            <person name="Boore J.L."/>
            <person name="Simakov O."/>
            <person name="Marletaz F."/>
            <person name="Cho S.-J."/>
            <person name="Edsinger-Gonzales E."/>
            <person name="Havlak P."/>
            <person name="Kuo D.-H."/>
            <person name="Larsson T."/>
            <person name="Lv J."/>
            <person name="Arendt D."/>
            <person name="Savage R."/>
            <person name="Osoegawa K."/>
            <person name="de Jong P."/>
            <person name="Lindberg D.R."/>
            <person name="Seaver E.C."/>
            <person name="Weisblat D.A."/>
            <person name="Putnam N.H."/>
            <person name="Grigoriev I.V."/>
            <person name="Rokhsar D.S."/>
        </authorList>
    </citation>
    <scope>NUCLEOTIDE SEQUENCE</scope>
</reference>
<reference evidence="3" key="3">
    <citation type="submission" date="2015-06" db="UniProtKB">
        <authorList>
            <consortium name="EnsemblMetazoa"/>
        </authorList>
    </citation>
    <scope>IDENTIFICATION</scope>
</reference>
<dbReference type="PANTHER" id="PTHR43313:SF50">
    <property type="entry name" value="GH26015P"/>
    <property type="match status" value="1"/>
</dbReference>
<comment type="similarity">
    <text evidence="1">Belongs to the short-chain dehydrogenases/reductases (SDR) family.</text>
</comment>
<dbReference type="KEGG" id="hro:HELRODRAFT_76379"/>
<dbReference type="RefSeq" id="XP_009014766.1">
    <property type="nucleotide sequence ID" value="XM_009016518.1"/>
</dbReference>
<evidence type="ECO:0000313" key="3">
    <source>
        <dbReference type="EnsemblMetazoa" id="HelroP76379"/>
    </source>
</evidence>
<dbReference type="STRING" id="6412.T1G2J3"/>
<organism evidence="3 4">
    <name type="scientific">Helobdella robusta</name>
    <name type="common">Californian leech</name>
    <dbReference type="NCBI Taxonomy" id="6412"/>
    <lineage>
        <taxon>Eukaryota</taxon>
        <taxon>Metazoa</taxon>
        <taxon>Spiralia</taxon>
        <taxon>Lophotrochozoa</taxon>
        <taxon>Annelida</taxon>
        <taxon>Clitellata</taxon>
        <taxon>Hirudinea</taxon>
        <taxon>Rhynchobdellida</taxon>
        <taxon>Glossiphoniidae</taxon>
        <taxon>Helobdella</taxon>
    </lineage>
</organism>
<dbReference type="eggNOG" id="KOG1610">
    <property type="taxonomic scope" value="Eukaryota"/>
</dbReference>
<dbReference type="SUPFAM" id="SSF51735">
    <property type="entry name" value="NAD(P)-binding Rossmann-fold domains"/>
    <property type="match status" value="1"/>
</dbReference>
<evidence type="ECO:0000313" key="2">
    <source>
        <dbReference type="EMBL" id="ESO07388.1"/>
    </source>
</evidence>
<dbReference type="InterPro" id="IPR036291">
    <property type="entry name" value="NAD(P)-bd_dom_sf"/>
</dbReference>
<dbReference type="FunCoup" id="T1G2J3">
    <property type="interactions" value="31"/>
</dbReference>
<sequence>MLLIRTWDWLIGKLNVSVDRKFIFVTGCDSGFGEELCVELDRLGCHVFAGCLTVEGMVNIKDKCSAKVFPVKLDVRDHASILNYNFPLIPGLWALVNNAGICGAVGPTQWLNAGDFKEVLETNLLGAIDVTLSALPLLKSENKYDSCRIVNMISVLAHFHSPLTLPYTLSKASLSIFSKVLRMELKGMNVRVCTIEPGAHISNFTDRTEMSLKQTWDRLPLVDQLLFGKQNYEKS</sequence>
<protein>
    <submittedName>
        <fullName evidence="2 3">Uncharacterized protein</fullName>
    </submittedName>
</protein>
<dbReference type="CTD" id="20215291"/>
<dbReference type="PRINTS" id="PR00081">
    <property type="entry name" value="GDHRDH"/>
</dbReference>
<accession>T1G2J3</accession>
<dbReference type="EnsemblMetazoa" id="HelroT76379">
    <property type="protein sequence ID" value="HelroP76379"/>
    <property type="gene ID" value="HelroG76379"/>
</dbReference>
<dbReference type="InParanoid" id="T1G2J3"/>
<dbReference type="HOGENOM" id="CLU_010194_2_0_1"/>
<evidence type="ECO:0000256" key="1">
    <source>
        <dbReference type="RuleBase" id="RU000363"/>
    </source>
</evidence>
<dbReference type="EMBL" id="AMQM01003667">
    <property type="status" value="NOT_ANNOTATED_CDS"/>
    <property type="molecule type" value="Genomic_DNA"/>
</dbReference>
<proteinExistence type="inferred from homology"/>
<dbReference type="OrthoDB" id="5296at2759"/>
<dbReference type="PANTHER" id="PTHR43313">
    <property type="entry name" value="SHORT-CHAIN DEHYDROGENASE/REDUCTASE FAMILY 9C"/>
    <property type="match status" value="1"/>
</dbReference>
<dbReference type="GO" id="GO:0008202">
    <property type="term" value="P:steroid metabolic process"/>
    <property type="evidence" value="ECO:0000318"/>
    <property type="project" value="GO_Central"/>
</dbReference>
<dbReference type="Pfam" id="PF00106">
    <property type="entry name" value="adh_short"/>
    <property type="match status" value="1"/>
</dbReference>
<dbReference type="AlphaFoldDB" id="T1G2J3"/>
<dbReference type="EMBL" id="KB096222">
    <property type="protein sequence ID" value="ESO07388.1"/>
    <property type="molecule type" value="Genomic_DNA"/>
</dbReference>
<reference evidence="2 4" key="2">
    <citation type="journal article" date="2013" name="Nature">
        <title>Insights into bilaterian evolution from three spiralian genomes.</title>
        <authorList>
            <person name="Simakov O."/>
            <person name="Marletaz F."/>
            <person name="Cho S.J."/>
            <person name="Edsinger-Gonzales E."/>
            <person name="Havlak P."/>
            <person name="Hellsten U."/>
            <person name="Kuo D.H."/>
            <person name="Larsson T."/>
            <person name="Lv J."/>
            <person name="Arendt D."/>
            <person name="Savage R."/>
            <person name="Osoegawa K."/>
            <person name="de Jong P."/>
            <person name="Grimwood J."/>
            <person name="Chapman J.A."/>
            <person name="Shapiro H."/>
            <person name="Aerts A."/>
            <person name="Otillar R.P."/>
            <person name="Terry A.Y."/>
            <person name="Boore J.L."/>
            <person name="Grigoriev I.V."/>
            <person name="Lindberg D.R."/>
            <person name="Seaver E.C."/>
            <person name="Weisblat D.A."/>
            <person name="Putnam N.H."/>
            <person name="Rokhsar D.S."/>
        </authorList>
    </citation>
    <scope>NUCLEOTIDE SEQUENCE</scope>
</reference>
<name>T1G2J3_HELRO</name>
<dbReference type="GeneID" id="20215291"/>
<dbReference type="InterPro" id="IPR002347">
    <property type="entry name" value="SDR_fam"/>
</dbReference>
<dbReference type="PRINTS" id="PR00080">
    <property type="entry name" value="SDRFAMILY"/>
</dbReference>
<gene>
    <name evidence="3" type="primary">20215291</name>
    <name evidence="2" type="ORF">HELRODRAFT_76379</name>
</gene>
<dbReference type="Gene3D" id="3.40.50.720">
    <property type="entry name" value="NAD(P)-binding Rossmann-like Domain"/>
    <property type="match status" value="1"/>
</dbReference>
<dbReference type="GO" id="GO:0016491">
    <property type="term" value="F:oxidoreductase activity"/>
    <property type="evidence" value="ECO:0000318"/>
    <property type="project" value="GO_Central"/>
</dbReference>
<dbReference type="OMA" id="FRREMYH"/>
<dbReference type="Proteomes" id="UP000015101">
    <property type="component" value="Unassembled WGS sequence"/>
</dbReference>
<keyword evidence="4" id="KW-1185">Reference proteome</keyword>